<accession>A0AAW8QZ63</accession>
<reference evidence="2 3" key="1">
    <citation type="submission" date="2023-09" db="EMBL/GenBank/DDBJ databases">
        <authorList>
            <person name="Rey-Velasco X."/>
        </authorList>
    </citation>
    <scope>NUCLEOTIDE SEQUENCE [LARGE SCALE GENOMIC DNA]</scope>
    <source>
        <strain evidence="2 3">W409</strain>
    </source>
</reference>
<keyword evidence="1" id="KW-0732">Signal</keyword>
<name>A0AAW8QZ63_9ALTE</name>
<dbReference type="EMBL" id="JAVRIE010000001">
    <property type="protein sequence ID" value="MDT0581243.1"/>
    <property type="molecule type" value="Genomic_DNA"/>
</dbReference>
<evidence type="ECO:0000313" key="3">
    <source>
        <dbReference type="Proteomes" id="UP001249020"/>
    </source>
</evidence>
<dbReference type="InterPro" id="IPR022193">
    <property type="entry name" value="DUF3718"/>
</dbReference>
<proteinExistence type="predicted"/>
<organism evidence="2 3">
    <name type="scientific">Brumicola blandensis</name>
    <dbReference type="NCBI Taxonomy" id="3075611"/>
    <lineage>
        <taxon>Bacteria</taxon>
        <taxon>Pseudomonadati</taxon>
        <taxon>Pseudomonadota</taxon>
        <taxon>Gammaproteobacteria</taxon>
        <taxon>Alteromonadales</taxon>
        <taxon>Alteromonadaceae</taxon>
        <taxon>Brumicola</taxon>
    </lineage>
</organism>
<feature type="signal peptide" evidence="1">
    <location>
        <begin position="1"/>
        <end position="24"/>
    </location>
</feature>
<dbReference type="Proteomes" id="UP001249020">
    <property type="component" value="Unassembled WGS sequence"/>
</dbReference>
<comment type="caution">
    <text evidence="2">The sequence shown here is derived from an EMBL/GenBank/DDBJ whole genome shotgun (WGS) entry which is preliminary data.</text>
</comment>
<dbReference type="AlphaFoldDB" id="A0AAW8QZ63"/>
<dbReference type="Pfam" id="PF12514">
    <property type="entry name" value="DUF3718"/>
    <property type="match status" value="1"/>
</dbReference>
<feature type="chain" id="PRO_5043454582" evidence="1">
    <location>
        <begin position="25"/>
        <end position="132"/>
    </location>
</feature>
<dbReference type="RefSeq" id="WP_311360054.1">
    <property type="nucleotide sequence ID" value="NZ_JAVRIE010000001.1"/>
</dbReference>
<protein>
    <submittedName>
        <fullName evidence="2">DUF3718 domain-containing protein</fullName>
    </submittedName>
</protein>
<gene>
    <name evidence="2" type="ORF">RM544_01710</name>
</gene>
<keyword evidence="3" id="KW-1185">Reference proteome</keyword>
<evidence type="ECO:0000313" key="2">
    <source>
        <dbReference type="EMBL" id="MDT0581243.1"/>
    </source>
</evidence>
<sequence>MLKTKLCVLAAVLPLTFASAPSQANEVAAALSNICNIVVADDKSELRKKIKTVSSNFRLKLKDYYTGVKCNGNSMIRTAVLNDAVEAGTLLVKKMPKKHLAAPEEDGKTLQAWIDEQGKGDSAIAVALLDRI</sequence>
<evidence type="ECO:0000256" key="1">
    <source>
        <dbReference type="SAM" id="SignalP"/>
    </source>
</evidence>